<comment type="caution">
    <text evidence="1">The sequence shown here is derived from an EMBL/GenBank/DDBJ whole genome shotgun (WGS) entry which is preliminary data.</text>
</comment>
<dbReference type="PANTHER" id="PTHR33022">
    <property type="entry name" value="DUF1985 DOMAIN-CONTAINING PROTEIN"/>
    <property type="match status" value="1"/>
</dbReference>
<sequence length="256" mass="29409">MERHISIEGKISHFREKEIEAWAFDAIPYLRQQVNYQEEVSYLRILRWSSAKTDKNAKFLDLFNLPKKAIVHSWLVPTSLELKMSFFLTLRSVKTLSNPKVVDRIKIKLFGVTTITRKIILKGGLVAVDDGGCRSRATAEEHNITVDNPSTSSKEEEKVKPVCTDWSMTEEYWDKMGNPFDVQYIEGIAQQTIGNLDCGPFVAAYTEYLSDGLQVPSDGLDMDYSSKYMLLFYENMEKRKLRTCTQATLKIHDDQS</sequence>
<gene>
    <name evidence="1" type="ORF">CQW23_01335</name>
</gene>
<proteinExistence type="predicted"/>
<name>A0A2G2XNA5_CAPBA</name>
<reference evidence="1 2" key="1">
    <citation type="journal article" date="2017" name="Genome Biol.">
        <title>New reference genome sequences of hot pepper reveal the massive evolution of plant disease-resistance genes by retroduplication.</title>
        <authorList>
            <person name="Kim S."/>
            <person name="Park J."/>
            <person name="Yeom S.I."/>
            <person name="Kim Y.M."/>
            <person name="Seo E."/>
            <person name="Kim K.T."/>
            <person name="Kim M.S."/>
            <person name="Lee J.M."/>
            <person name="Cheong K."/>
            <person name="Shin H.S."/>
            <person name="Kim S.B."/>
            <person name="Han K."/>
            <person name="Lee J."/>
            <person name="Park M."/>
            <person name="Lee H.A."/>
            <person name="Lee H.Y."/>
            <person name="Lee Y."/>
            <person name="Oh S."/>
            <person name="Lee J.H."/>
            <person name="Choi E."/>
            <person name="Choi E."/>
            <person name="Lee S.E."/>
            <person name="Jeon J."/>
            <person name="Kim H."/>
            <person name="Choi G."/>
            <person name="Song H."/>
            <person name="Lee J."/>
            <person name="Lee S.C."/>
            <person name="Kwon J.K."/>
            <person name="Lee H.Y."/>
            <person name="Koo N."/>
            <person name="Hong Y."/>
            <person name="Kim R.W."/>
            <person name="Kang W.H."/>
            <person name="Huh J.H."/>
            <person name="Kang B.C."/>
            <person name="Yang T.J."/>
            <person name="Lee Y.H."/>
            <person name="Bennetzen J.L."/>
            <person name="Choi D."/>
        </authorList>
    </citation>
    <scope>NUCLEOTIDE SEQUENCE [LARGE SCALE GENOMIC DNA]</scope>
    <source>
        <strain evidence="2">cv. PBC81</strain>
    </source>
</reference>
<dbReference type="Proteomes" id="UP000224567">
    <property type="component" value="Unassembled WGS sequence"/>
</dbReference>
<dbReference type="AlphaFoldDB" id="A0A2G2XNA5"/>
<evidence type="ECO:0008006" key="3">
    <source>
        <dbReference type="Google" id="ProtNLM"/>
    </source>
</evidence>
<dbReference type="EMBL" id="MLFT02000001">
    <property type="protein sequence ID" value="PHT58972.1"/>
    <property type="molecule type" value="Genomic_DNA"/>
</dbReference>
<dbReference type="SUPFAM" id="SSF54001">
    <property type="entry name" value="Cysteine proteinases"/>
    <property type="match status" value="1"/>
</dbReference>
<keyword evidence="2" id="KW-1185">Reference proteome</keyword>
<evidence type="ECO:0000313" key="1">
    <source>
        <dbReference type="EMBL" id="PHT58972.1"/>
    </source>
</evidence>
<dbReference type="PANTHER" id="PTHR33022:SF13">
    <property type="entry name" value="UBIQUITIN-LIKE PROTEASE FAMILY PROFILE DOMAIN-CONTAINING PROTEIN"/>
    <property type="match status" value="1"/>
</dbReference>
<dbReference type="InterPro" id="IPR038765">
    <property type="entry name" value="Papain-like_cys_pep_sf"/>
</dbReference>
<accession>A0A2G2XNA5</accession>
<reference evidence="2" key="2">
    <citation type="journal article" date="2017" name="J. Anim. Genet.">
        <title>Multiple reference genome sequences of hot pepper reveal the massive evolution of plant disease resistance genes by retroduplication.</title>
        <authorList>
            <person name="Kim S."/>
            <person name="Park J."/>
            <person name="Yeom S.-I."/>
            <person name="Kim Y.-M."/>
            <person name="Seo E."/>
            <person name="Kim K.-T."/>
            <person name="Kim M.-S."/>
            <person name="Lee J.M."/>
            <person name="Cheong K."/>
            <person name="Shin H.-S."/>
            <person name="Kim S.-B."/>
            <person name="Han K."/>
            <person name="Lee J."/>
            <person name="Park M."/>
            <person name="Lee H.-A."/>
            <person name="Lee H.-Y."/>
            <person name="Lee Y."/>
            <person name="Oh S."/>
            <person name="Lee J.H."/>
            <person name="Choi E."/>
            <person name="Choi E."/>
            <person name="Lee S.E."/>
            <person name="Jeon J."/>
            <person name="Kim H."/>
            <person name="Choi G."/>
            <person name="Song H."/>
            <person name="Lee J."/>
            <person name="Lee S.-C."/>
            <person name="Kwon J.-K."/>
            <person name="Lee H.-Y."/>
            <person name="Koo N."/>
            <person name="Hong Y."/>
            <person name="Kim R.W."/>
            <person name="Kang W.-H."/>
            <person name="Huh J.H."/>
            <person name="Kang B.-C."/>
            <person name="Yang T.-J."/>
            <person name="Lee Y.-H."/>
            <person name="Bennetzen J.L."/>
            <person name="Choi D."/>
        </authorList>
    </citation>
    <scope>NUCLEOTIDE SEQUENCE [LARGE SCALE GENOMIC DNA]</scope>
    <source>
        <strain evidence="2">cv. PBC81</strain>
    </source>
</reference>
<organism evidence="1 2">
    <name type="scientific">Capsicum baccatum</name>
    <name type="common">Peruvian pepper</name>
    <dbReference type="NCBI Taxonomy" id="33114"/>
    <lineage>
        <taxon>Eukaryota</taxon>
        <taxon>Viridiplantae</taxon>
        <taxon>Streptophyta</taxon>
        <taxon>Embryophyta</taxon>
        <taxon>Tracheophyta</taxon>
        <taxon>Spermatophyta</taxon>
        <taxon>Magnoliopsida</taxon>
        <taxon>eudicotyledons</taxon>
        <taxon>Gunneridae</taxon>
        <taxon>Pentapetalae</taxon>
        <taxon>asterids</taxon>
        <taxon>lamiids</taxon>
        <taxon>Solanales</taxon>
        <taxon>Solanaceae</taxon>
        <taxon>Solanoideae</taxon>
        <taxon>Capsiceae</taxon>
        <taxon>Capsicum</taxon>
    </lineage>
</organism>
<evidence type="ECO:0000313" key="2">
    <source>
        <dbReference type="Proteomes" id="UP000224567"/>
    </source>
</evidence>
<dbReference type="OrthoDB" id="1328542at2759"/>
<protein>
    <recommendedName>
        <fullName evidence="3">Ubiquitin-like protease family profile domain-containing protein</fullName>
    </recommendedName>
</protein>
<dbReference type="Gene3D" id="3.40.395.10">
    <property type="entry name" value="Adenoviral Proteinase, Chain A"/>
    <property type="match status" value="1"/>
</dbReference>